<dbReference type="Gene3D" id="1.10.10.10">
    <property type="entry name" value="Winged helix-like DNA-binding domain superfamily/Winged helix DNA-binding domain"/>
    <property type="match status" value="1"/>
</dbReference>
<evidence type="ECO:0000256" key="7">
    <source>
        <dbReference type="HAMAP-Rule" id="MF_01803"/>
    </source>
</evidence>
<evidence type="ECO:0000259" key="9">
    <source>
        <dbReference type="Pfam" id="PF03882"/>
    </source>
</evidence>
<evidence type="ECO:0000256" key="1">
    <source>
        <dbReference type="ARBA" id="ARBA00022490"/>
    </source>
</evidence>
<evidence type="ECO:0000256" key="5">
    <source>
        <dbReference type="ARBA" id="ARBA00023067"/>
    </source>
</evidence>
<evidence type="ECO:0000256" key="6">
    <source>
        <dbReference type="ARBA" id="ARBA00023306"/>
    </source>
</evidence>
<comment type="function">
    <text evidence="7">Involved in chromosome condensation, segregation and cell cycle progression. May participate in facilitating chromosome segregation by condensation DNA from both sides of a centrally located replisome during cell division. Not required for mini-F plasmid partitioning. Probably acts via its interaction with MukB and MukE. Overexpression results in anucleate cells. It has a calcium binding activity.</text>
</comment>
<dbReference type="InterPro" id="IPR005582">
    <property type="entry name" value="Chromosome_partition_MukF"/>
</dbReference>
<evidence type="ECO:0000256" key="3">
    <source>
        <dbReference type="ARBA" id="ARBA00022829"/>
    </source>
</evidence>
<sequence length="445" mass="51894">MLETSQTIPELVSWAKEREFSLNLPTERLAFLLAIAIYNAERFDGEMVESDLVDIFRHVSNEFEQSKETIATRANNAINELVKQRFLNRFSSEFTESLSIYRLTPLGVGVSDYYIRQREFSALRLSVQLAIVANEIQRASELAEEGTAKQEDEYYWRRNVFAPLKYSVAEIFDSIDLSQRIMDENQQSIKEEIAELLTKDWQAAIASCERLLDETSGNLRELQDTLNAVGDKLQEQLLRIQDCVIGRDDLYFIDQLITDLQAKLDRIISWGQQAIDLWIGYDRHVHKFIRTAIDMDKNRVFSQRLRQSIHNYFDMPWYLWTAQADRLIDLRDEELALRDEDALGELPEELEYEQLSDLHNQIVDYMQNLLIAQRERNQPINLSLVLKEQLEGYPLARHFDVARIIVDQAVRLGMASADLSGTYPQWQEINNRGAEVQAHMIDEYK</sequence>
<feature type="region of interest" description="Leucine-zipper" evidence="7">
    <location>
        <begin position="212"/>
        <end position="240"/>
    </location>
</feature>
<dbReference type="InterPro" id="IPR033439">
    <property type="entry name" value="MukF_WHTH"/>
</dbReference>
<dbReference type="Pfam" id="PF03882">
    <property type="entry name" value="WHD_KicB"/>
    <property type="match status" value="1"/>
</dbReference>
<comment type="similarity">
    <text evidence="7">Belongs to the MukF family.</text>
</comment>
<gene>
    <name evidence="7" type="primary">mukF</name>
    <name evidence="12" type="ORF">SAMN02910354_00117</name>
</gene>
<comment type="subcellular location">
    <subcellularLocation>
        <location evidence="7">Cytoplasm</location>
        <location evidence="7">Nucleoid</location>
    </subcellularLocation>
    <text evidence="7">Restricted to the nucleoid region.</text>
</comment>
<keyword evidence="8" id="KW-0175">Coiled coil</keyword>
<dbReference type="CDD" id="cd16337">
    <property type="entry name" value="MukF_C"/>
    <property type="match status" value="1"/>
</dbReference>
<dbReference type="Gene3D" id="1.10.225.40">
    <property type="entry name" value="MukF, C-terminal domain"/>
    <property type="match status" value="1"/>
</dbReference>
<keyword evidence="13" id="KW-1185">Reference proteome</keyword>
<dbReference type="Proteomes" id="UP000199588">
    <property type="component" value="Unassembled WGS sequence"/>
</dbReference>
<evidence type="ECO:0000256" key="2">
    <source>
        <dbReference type="ARBA" id="ARBA00022618"/>
    </source>
</evidence>
<evidence type="ECO:0000313" key="12">
    <source>
        <dbReference type="EMBL" id="SCX75296.1"/>
    </source>
</evidence>
<evidence type="ECO:0000259" key="11">
    <source>
        <dbReference type="Pfam" id="PF17193"/>
    </source>
</evidence>
<dbReference type="NCBIfam" id="NF003615">
    <property type="entry name" value="PRK05260.1"/>
    <property type="match status" value="1"/>
</dbReference>
<evidence type="ECO:0000256" key="8">
    <source>
        <dbReference type="SAM" id="Coils"/>
    </source>
</evidence>
<evidence type="ECO:0000259" key="10">
    <source>
        <dbReference type="Pfam" id="PF17192"/>
    </source>
</evidence>
<dbReference type="EMBL" id="FMUQ01000002">
    <property type="protein sequence ID" value="SCX75296.1"/>
    <property type="molecule type" value="Genomic_DNA"/>
</dbReference>
<keyword evidence="3 7" id="KW-0159">Chromosome partition</keyword>
<feature type="domain" description="Chromosome partition protein MukF middle" evidence="10">
    <location>
        <begin position="121"/>
        <end position="285"/>
    </location>
</feature>
<dbReference type="Pfam" id="PF17193">
    <property type="entry name" value="MukF_C"/>
    <property type="match status" value="1"/>
</dbReference>
<keyword evidence="4 7" id="KW-0106">Calcium</keyword>
<dbReference type="Pfam" id="PF17192">
    <property type="entry name" value="MukF_M"/>
    <property type="match status" value="1"/>
</dbReference>
<proteinExistence type="inferred from homology"/>
<dbReference type="InterPro" id="IPR036141">
    <property type="entry name" value="MukF_M_sp"/>
</dbReference>
<feature type="domain" description="Chromosome partition protein MukF winged-helix" evidence="9">
    <location>
        <begin position="3"/>
        <end position="117"/>
    </location>
</feature>
<reference evidence="12 13" key="1">
    <citation type="submission" date="2016-10" db="EMBL/GenBank/DDBJ databases">
        <authorList>
            <person name="Varghese N."/>
            <person name="Submissions S."/>
        </authorList>
    </citation>
    <scope>NUCLEOTIDE SEQUENCE [LARGE SCALE GENOMIC DNA]</scope>
    <source>
        <strain evidence="12 13">DSM 22022</strain>
    </source>
</reference>
<dbReference type="RefSeq" id="WP_090653652.1">
    <property type="nucleotide sequence ID" value="NZ_CP015031.1"/>
</dbReference>
<feature type="domain" description="Chromosome partition protein MukF C-terminal" evidence="11">
    <location>
        <begin position="287"/>
        <end position="444"/>
    </location>
</feature>
<evidence type="ECO:0000256" key="4">
    <source>
        <dbReference type="ARBA" id="ARBA00022837"/>
    </source>
</evidence>
<dbReference type="Gene3D" id="1.20.58.590">
    <property type="entry name" value="Chromosome partition protein MukF, middle domain"/>
    <property type="match status" value="1"/>
</dbReference>
<accession>A0A1G5ABR6</accession>
<comment type="caution">
    <text evidence="12">The sequence shown here is derived from an EMBL/GenBank/DDBJ whole genome shotgun (WGS) entry which is preliminary data.</text>
</comment>
<keyword evidence="2 7" id="KW-0132">Cell division</keyword>
<dbReference type="SUPFAM" id="SSF46785">
    <property type="entry name" value="Winged helix' DNA-binding domain"/>
    <property type="match status" value="1"/>
</dbReference>
<comment type="subunit">
    <text evidence="7">Interacts, and probably forms a ternary complex, with MukE and MukB via its C-terminal region. The complex formation is stimulated by calcium or magnesium. It is required for an interaction between MukE and MukB.</text>
</comment>
<dbReference type="HAMAP" id="MF_01803">
    <property type="entry name" value="MukF"/>
    <property type="match status" value="1"/>
</dbReference>
<dbReference type="InterPro" id="IPR036388">
    <property type="entry name" value="WH-like_DNA-bd_sf"/>
</dbReference>
<feature type="coiled-coil region" evidence="8">
    <location>
        <begin position="205"/>
        <end position="239"/>
    </location>
</feature>
<dbReference type="InterPro" id="IPR033440">
    <property type="entry name" value="MukF_M"/>
</dbReference>
<dbReference type="SUPFAM" id="SSF140570">
    <property type="entry name" value="MukF C-terminal domain-like"/>
    <property type="match status" value="1"/>
</dbReference>
<dbReference type="InterPro" id="IPR036390">
    <property type="entry name" value="WH_DNA-bd_sf"/>
</dbReference>
<keyword evidence="1 7" id="KW-0963">Cytoplasm</keyword>
<dbReference type="InterPro" id="IPR038198">
    <property type="entry name" value="MukF_C_sf"/>
</dbReference>
<name>A0A1G5ABR6_9PAST</name>
<keyword evidence="6 7" id="KW-0131">Cell cycle</keyword>
<evidence type="ECO:0000313" key="13">
    <source>
        <dbReference type="Proteomes" id="UP000199588"/>
    </source>
</evidence>
<organism evidence="12 13">
    <name type="scientific">Basfia succiniciproducens</name>
    <dbReference type="NCBI Taxonomy" id="653940"/>
    <lineage>
        <taxon>Bacteria</taxon>
        <taxon>Pseudomonadati</taxon>
        <taxon>Pseudomonadota</taxon>
        <taxon>Gammaproteobacteria</taxon>
        <taxon>Pasteurellales</taxon>
        <taxon>Pasteurellaceae</taxon>
        <taxon>Basfia</taxon>
    </lineage>
</organism>
<keyword evidence="5 7" id="KW-0226">DNA condensation</keyword>
<dbReference type="PIRSF" id="PIRSF018282">
    <property type="entry name" value="MukF"/>
    <property type="match status" value="1"/>
</dbReference>
<dbReference type="InterPro" id="IPR033441">
    <property type="entry name" value="MukF_C"/>
</dbReference>
<protein>
    <recommendedName>
        <fullName evidence="7">Chromosome partition protein MukF</fullName>
    </recommendedName>
</protein>